<feature type="region of interest" description="Disordered" evidence="1">
    <location>
        <begin position="19"/>
        <end position="64"/>
    </location>
</feature>
<evidence type="ECO:0000256" key="1">
    <source>
        <dbReference type="SAM" id="MobiDB-lite"/>
    </source>
</evidence>
<accession>A0A9X3BVN7</accession>
<keyword evidence="3" id="KW-1185">Reference proteome</keyword>
<name>A0A9X3BVN7_9MYCO</name>
<reference evidence="2" key="1">
    <citation type="submission" date="2020-07" db="EMBL/GenBank/DDBJ databases">
        <authorList>
            <person name="Pettersson B.M.F."/>
            <person name="Behra P.R.K."/>
            <person name="Ramesh M."/>
            <person name="Das S."/>
            <person name="Dasgupta S."/>
            <person name="Kirsebom L.A."/>
        </authorList>
    </citation>
    <scope>NUCLEOTIDE SEQUENCE</scope>
    <source>
        <strain evidence="2">DSM 44838</strain>
    </source>
</reference>
<dbReference type="AlphaFoldDB" id="A0A9X3BVN7"/>
<dbReference type="Proteomes" id="UP001141629">
    <property type="component" value="Unassembled WGS sequence"/>
</dbReference>
<reference evidence="2" key="2">
    <citation type="journal article" date="2022" name="BMC Genomics">
        <title>Comparative genome analysis of mycobacteria focusing on tRNA and non-coding RNA.</title>
        <authorList>
            <person name="Behra P.R.K."/>
            <person name="Pettersson B.M.F."/>
            <person name="Ramesh M."/>
            <person name="Das S."/>
            <person name="Dasgupta S."/>
            <person name="Kirsebom L.A."/>
        </authorList>
    </citation>
    <scope>NUCLEOTIDE SEQUENCE</scope>
    <source>
        <strain evidence="2">DSM 44838</strain>
    </source>
</reference>
<organism evidence="2 3">
    <name type="scientific">Mycobacterium yunnanensis</name>
    <dbReference type="NCBI Taxonomy" id="368477"/>
    <lineage>
        <taxon>Bacteria</taxon>
        <taxon>Bacillati</taxon>
        <taxon>Actinomycetota</taxon>
        <taxon>Actinomycetes</taxon>
        <taxon>Mycobacteriales</taxon>
        <taxon>Mycobacteriaceae</taxon>
        <taxon>Mycobacterium</taxon>
    </lineage>
</organism>
<sequence length="101" mass="10185">MLVGSVAGAFGDHPDLIQGQAALPQRRGTGRELGASLGNGGDGLRVVGRDSGAPGDQCGNRPAPGVAPQPVAVDFGDDVHDATVDRVALPGQLSQLVEQHL</sequence>
<comment type="caution">
    <text evidence="2">The sequence shown here is derived from an EMBL/GenBank/DDBJ whole genome shotgun (WGS) entry which is preliminary data.</text>
</comment>
<protein>
    <submittedName>
        <fullName evidence="2">Uncharacterized protein</fullName>
    </submittedName>
</protein>
<proteinExistence type="predicted"/>
<dbReference type="EMBL" id="JACKVK010000013">
    <property type="protein sequence ID" value="MCV7423934.1"/>
    <property type="molecule type" value="Genomic_DNA"/>
</dbReference>
<evidence type="ECO:0000313" key="3">
    <source>
        <dbReference type="Proteomes" id="UP001141629"/>
    </source>
</evidence>
<evidence type="ECO:0000313" key="2">
    <source>
        <dbReference type="EMBL" id="MCV7423934.1"/>
    </source>
</evidence>
<gene>
    <name evidence="2" type="ORF">H7K45_25605</name>
</gene>